<reference evidence="1" key="1">
    <citation type="submission" date="2022-03" db="EMBL/GenBank/DDBJ databases">
        <title>ESBL-producing Moellerella wisconsensis and Escherichia marmotae isolated from wild game meat.</title>
        <authorList>
            <person name="Biggel M."/>
        </authorList>
    </citation>
    <scope>NUCLEOTIDE SEQUENCE</scope>
    <source>
        <strain evidence="1">W1</strain>
    </source>
</reference>
<proteinExistence type="predicted"/>
<evidence type="ECO:0000313" key="1">
    <source>
        <dbReference type="EMBL" id="UNH40639.1"/>
    </source>
</evidence>
<evidence type="ECO:0000313" key="2">
    <source>
        <dbReference type="Proteomes" id="UP000829420"/>
    </source>
</evidence>
<protein>
    <submittedName>
        <fullName evidence="1">Uncharacterized protein</fullName>
    </submittedName>
</protein>
<sequence>MKKLRYCAKKWRDLQPGDVVVLYSFKVPFHYVILGPPRKHAYVCDNIVYDTRKAEDVVIEREVDAHPDDDVFVLDPAHHAGIVSNMTKEARWAEIHAEYEQESQAENTDDEIN</sequence>
<keyword evidence="1" id="KW-0614">Plasmid</keyword>
<gene>
    <name evidence="1" type="ORF">MNY70_17530</name>
</gene>
<dbReference type="Proteomes" id="UP000829420">
    <property type="component" value="Plasmid pW1-a"/>
</dbReference>
<dbReference type="EMBL" id="CP093256">
    <property type="protein sequence ID" value="UNH40639.1"/>
    <property type="molecule type" value="Genomic_DNA"/>
</dbReference>
<name>A0ACD3YCP3_9GAMM</name>
<accession>A0ACD3YCP3</accession>
<geneLocation type="plasmid" evidence="1 2">
    <name>pW1-a</name>
</geneLocation>
<keyword evidence="2" id="KW-1185">Reference proteome</keyword>
<organism evidence="1 2">
    <name type="scientific">Moellerella wisconsensis</name>
    <dbReference type="NCBI Taxonomy" id="158849"/>
    <lineage>
        <taxon>Bacteria</taxon>
        <taxon>Pseudomonadati</taxon>
        <taxon>Pseudomonadota</taxon>
        <taxon>Gammaproteobacteria</taxon>
        <taxon>Enterobacterales</taxon>
        <taxon>Morganellaceae</taxon>
        <taxon>Moellerella</taxon>
    </lineage>
</organism>